<feature type="transmembrane region" description="Helical" evidence="1">
    <location>
        <begin position="12"/>
        <end position="35"/>
    </location>
</feature>
<evidence type="ECO:0000313" key="3">
    <source>
        <dbReference type="EMBL" id="ETF00996.1"/>
    </source>
</evidence>
<dbReference type="Pfam" id="PF07670">
    <property type="entry name" value="Gate"/>
    <property type="match status" value="1"/>
</dbReference>
<keyword evidence="1" id="KW-0472">Membrane</keyword>
<organism evidence="3 4">
    <name type="scientific">Advenella kashmirensis W13003</name>
    <dbReference type="NCBI Taxonomy" id="1424334"/>
    <lineage>
        <taxon>Bacteria</taxon>
        <taxon>Pseudomonadati</taxon>
        <taxon>Pseudomonadota</taxon>
        <taxon>Betaproteobacteria</taxon>
        <taxon>Burkholderiales</taxon>
        <taxon>Alcaligenaceae</taxon>
    </lineage>
</organism>
<keyword evidence="4" id="KW-1185">Reference proteome</keyword>
<reference evidence="3 4" key="1">
    <citation type="journal article" date="2014" name="Genome Announc.">
        <title>Draft Genome Sequence of Advenella kashmirensis Strain W13003, a Polycyclic Aromatic Hydrocarbon-Degrading Bacterium.</title>
        <authorList>
            <person name="Wang X."/>
            <person name="Jin D."/>
            <person name="Zhou L."/>
            <person name="Wu L."/>
            <person name="An W."/>
            <person name="Zhao L."/>
        </authorList>
    </citation>
    <scope>NUCLEOTIDE SEQUENCE [LARGE SCALE GENOMIC DNA]</scope>
    <source>
        <strain evidence="3 4">W13003</strain>
    </source>
</reference>
<dbReference type="RefSeq" id="WP_024006348.1">
    <property type="nucleotide sequence ID" value="NZ_KI650981.1"/>
</dbReference>
<protein>
    <submittedName>
        <fullName evidence="3">Histidine transporter</fullName>
    </submittedName>
</protein>
<sequence>MTEQTSGTNYSTITKIFILSAIGIFLFFVPITLAGKSTILVDHASGYLIKNLRPIALVLLMLLMVYGVLGPFLNGRFKASTSEKIFTLFKGFGLLLGVAYLFGIAPEWAMQADMLPFLFEKLSLSVGILIPIGALALTFLVGFGLMEFIGVFLEPFMRPVFKTPGTSAIDAVASFVGSYSIGLLITDRVYWSGKYSLREATIIATGFSTVSATFMLVVAKTLGLIDHWNFYFWSTLIVTFAITAICAHLPPIRGLSNDAKNRVDQPKPENRLVEAIEATQRHYDQLPPWHKLFLSDFKDGVNMAAIVAPSILAIGFIGLILAKYTFVFDVIGIVLKPALWLTGFEHMTQYSDALASGLAEMFLPAILLKNTDLSIRYIAAVVSVSSIIFFSGSIPCMLATRIPLNLIRLIVIWIIRTVIGIVLASISLRIGQAFGWI</sequence>
<dbReference type="STRING" id="1424334.W822_17035"/>
<feature type="transmembrane region" description="Helical" evidence="1">
    <location>
        <begin position="406"/>
        <end position="428"/>
    </location>
</feature>
<feature type="transmembrane region" description="Helical" evidence="1">
    <location>
        <begin position="55"/>
        <end position="73"/>
    </location>
</feature>
<feature type="domain" description="Nucleoside transporter/FeoB GTPase Gate" evidence="2">
    <location>
        <begin position="124"/>
        <end position="223"/>
    </location>
</feature>
<feature type="transmembrane region" description="Helical" evidence="1">
    <location>
        <begin position="200"/>
        <end position="218"/>
    </location>
</feature>
<feature type="transmembrane region" description="Helical" evidence="1">
    <location>
        <begin position="301"/>
        <end position="321"/>
    </location>
</feature>
<evidence type="ECO:0000313" key="4">
    <source>
        <dbReference type="Proteomes" id="UP000018733"/>
    </source>
</evidence>
<feature type="transmembrane region" description="Helical" evidence="1">
    <location>
        <begin position="230"/>
        <end position="250"/>
    </location>
</feature>
<dbReference type="EMBL" id="AYXT01000012">
    <property type="protein sequence ID" value="ETF00996.1"/>
    <property type="molecule type" value="Genomic_DNA"/>
</dbReference>
<accession>V8QM00</accession>
<dbReference type="HOGENOM" id="CLU_048533_0_0_4"/>
<dbReference type="eggNOG" id="COG3314">
    <property type="taxonomic scope" value="Bacteria"/>
</dbReference>
<feature type="transmembrane region" description="Helical" evidence="1">
    <location>
        <begin position="165"/>
        <end position="185"/>
    </location>
</feature>
<proteinExistence type="predicted"/>
<comment type="caution">
    <text evidence="3">The sequence shown here is derived from an EMBL/GenBank/DDBJ whole genome shotgun (WGS) entry which is preliminary data.</text>
</comment>
<evidence type="ECO:0000256" key="1">
    <source>
        <dbReference type="SAM" id="Phobius"/>
    </source>
</evidence>
<dbReference type="AlphaFoldDB" id="V8QM00"/>
<dbReference type="Proteomes" id="UP000018733">
    <property type="component" value="Unassembled WGS sequence"/>
</dbReference>
<dbReference type="OrthoDB" id="1633380at2"/>
<gene>
    <name evidence="3" type="ORF">W822_17035</name>
</gene>
<evidence type="ECO:0000259" key="2">
    <source>
        <dbReference type="Pfam" id="PF07670"/>
    </source>
</evidence>
<keyword evidence="1" id="KW-1133">Transmembrane helix</keyword>
<feature type="transmembrane region" description="Helical" evidence="1">
    <location>
        <begin position="125"/>
        <end position="153"/>
    </location>
</feature>
<feature type="transmembrane region" description="Helical" evidence="1">
    <location>
        <begin position="375"/>
        <end position="394"/>
    </location>
</feature>
<keyword evidence="1" id="KW-0812">Transmembrane</keyword>
<dbReference type="PATRIC" id="fig|1424334.3.peg.3424"/>
<feature type="transmembrane region" description="Helical" evidence="1">
    <location>
        <begin position="85"/>
        <end position="105"/>
    </location>
</feature>
<name>V8QM00_9BURK</name>
<dbReference type="InterPro" id="IPR011642">
    <property type="entry name" value="Gate_dom"/>
</dbReference>